<keyword evidence="2" id="KW-1185">Reference proteome</keyword>
<evidence type="ECO:0000313" key="2">
    <source>
        <dbReference type="Proteomes" id="UP000593564"/>
    </source>
</evidence>
<dbReference type="Proteomes" id="UP000593564">
    <property type="component" value="Unassembled WGS sequence"/>
</dbReference>
<dbReference type="AlphaFoldDB" id="A0A7J7FWM7"/>
<organism evidence="1 2">
    <name type="scientific">Camellia sinensis</name>
    <name type="common">Tea plant</name>
    <name type="synonym">Thea sinensis</name>
    <dbReference type="NCBI Taxonomy" id="4442"/>
    <lineage>
        <taxon>Eukaryota</taxon>
        <taxon>Viridiplantae</taxon>
        <taxon>Streptophyta</taxon>
        <taxon>Embryophyta</taxon>
        <taxon>Tracheophyta</taxon>
        <taxon>Spermatophyta</taxon>
        <taxon>Magnoliopsida</taxon>
        <taxon>eudicotyledons</taxon>
        <taxon>Gunneridae</taxon>
        <taxon>Pentapetalae</taxon>
        <taxon>asterids</taxon>
        <taxon>Ericales</taxon>
        <taxon>Theaceae</taxon>
        <taxon>Camellia</taxon>
    </lineage>
</organism>
<gene>
    <name evidence="1" type="ORF">HYC85_028880</name>
</gene>
<accession>A0A7J7FWM7</accession>
<protein>
    <submittedName>
        <fullName evidence="1">Uncharacterized protein</fullName>
    </submittedName>
</protein>
<reference evidence="2" key="1">
    <citation type="journal article" date="2020" name="Nat. Commun.">
        <title>Genome assembly of wild tea tree DASZ reveals pedigree and selection history of tea varieties.</title>
        <authorList>
            <person name="Zhang W."/>
            <person name="Zhang Y."/>
            <person name="Qiu H."/>
            <person name="Guo Y."/>
            <person name="Wan H."/>
            <person name="Zhang X."/>
            <person name="Scossa F."/>
            <person name="Alseekh S."/>
            <person name="Zhang Q."/>
            <person name="Wang P."/>
            <person name="Xu L."/>
            <person name="Schmidt M.H."/>
            <person name="Jia X."/>
            <person name="Li D."/>
            <person name="Zhu A."/>
            <person name="Guo F."/>
            <person name="Chen W."/>
            <person name="Ni D."/>
            <person name="Usadel B."/>
            <person name="Fernie A.R."/>
            <person name="Wen W."/>
        </authorList>
    </citation>
    <scope>NUCLEOTIDE SEQUENCE [LARGE SCALE GENOMIC DNA]</scope>
    <source>
        <strain evidence="2">cv. G240</strain>
    </source>
</reference>
<name>A0A7J7FWM7_CAMSI</name>
<comment type="caution">
    <text evidence="1">The sequence shown here is derived from an EMBL/GenBank/DDBJ whole genome shotgun (WGS) entry which is preliminary data.</text>
</comment>
<dbReference type="EMBL" id="JACBKZ010000014">
    <property type="protein sequence ID" value="KAF5932709.1"/>
    <property type="molecule type" value="Genomic_DNA"/>
</dbReference>
<evidence type="ECO:0000313" key="1">
    <source>
        <dbReference type="EMBL" id="KAF5932709.1"/>
    </source>
</evidence>
<reference evidence="1 2" key="2">
    <citation type="submission" date="2020-07" db="EMBL/GenBank/DDBJ databases">
        <title>Genome assembly of wild tea tree DASZ reveals pedigree and selection history of tea varieties.</title>
        <authorList>
            <person name="Zhang W."/>
        </authorList>
    </citation>
    <scope>NUCLEOTIDE SEQUENCE [LARGE SCALE GENOMIC DNA]</scope>
    <source>
        <strain evidence="2">cv. G240</strain>
        <tissue evidence="1">Leaf</tissue>
    </source>
</reference>
<sequence length="223" mass="25440">MERLVILHIVLVQRFQSLGREPCLRTSGLFHALPRFANQAPFSLFSLPEGRERSHRSSLSGRRLRFVVVGHFSRLEPGFRFSEPLVLCFHVHSSYIELCNSTPRPSCIDMRDWWHEDRGMHISVKIHCYAPFLLSVAANQESAIFRSLARFPRIIAKQRLIGASQWISAQGSPDMHHSSESRQSLACMPVATLYLAKQSMFGTSFKNLFSQNDLPDLDSLVQT</sequence>
<proteinExistence type="predicted"/>